<proteinExistence type="inferred from homology"/>
<dbReference type="PANTHER" id="PTHR33650">
    <property type="entry name" value="CHLOROPLAST ENVELOPE MEMBRANE PROTEIN-RELATED"/>
    <property type="match status" value="1"/>
</dbReference>
<dbReference type="eggNOG" id="ENOG502Z8DN">
    <property type="taxonomic scope" value="Bacteria"/>
</dbReference>
<comment type="function">
    <text evidence="8">Required for H(+) efflux immediately after light irradiation to form a rapid H(+) concentration gradient across the thylakoid membranes. Together with PxcL, contributes to transient H(+) uptake following dark to light transition.</text>
</comment>
<evidence type="ECO:0000313" key="9">
    <source>
        <dbReference type="EMBL" id="AFZ53684.1"/>
    </source>
</evidence>
<evidence type="ECO:0000256" key="4">
    <source>
        <dbReference type="ARBA" id="ARBA00022781"/>
    </source>
</evidence>
<keyword evidence="6 8" id="KW-0406">Ion transport</keyword>
<keyword evidence="7 8" id="KW-0472">Membrane</keyword>
<dbReference type="PATRIC" id="fig|755178.3.peg.1672"/>
<evidence type="ECO:0000256" key="1">
    <source>
        <dbReference type="ARBA" id="ARBA00004141"/>
    </source>
</evidence>
<reference evidence="10" key="1">
    <citation type="journal article" date="2013" name="Proc. Natl. Acad. Sci. U.S.A.">
        <title>Improving the coverage of the cyanobacterial phylum using diversity-driven genome sequencing.</title>
        <authorList>
            <person name="Shih P.M."/>
            <person name="Wu D."/>
            <person name="Latifi A."/>
            <person name="Axen S.D."/>
            <person name="Fewer D.P."/>
            <person name="Talla E."/>
            <person name="Calteau A."/>
            <person name="Cai F."/>
            <person name="Tandeau de Marsac N."/>
            <person name="Rippka R."/>
            <person name="Herdman M."/>
            <person name="Sivonen K."/>
            <person name="Coursin T."/>
            <person name="Laurent T."/>
            <person name="Goodwin L."/>
            <person name="Nolan M."/>
            <person name="Davenport K.W."/>
            <person name="Han C.S."/>
            <person name="Rubin E.M."/>
            <person name="Eisen J.A."/>
            <person name="Woyke T."/>
            <person name="Gugger M."/>
            <person name="Kerfeld C.A."/>
        </authorList>
    </citation>
    <scope>NUCLEOTIDE SEQUENCE [LARGE SCALE GENOMIC DNA]</scope>
    <source>
        <strain evidence="10">PCC 10605</strain>
    </source>
</reference>
<keyword evidence="2 8" id="KW-0813">Transport</keyword>
<accession>K9Z3I5</accession>
<sequence length="446" mass="52159">MFNRLFRSTKRWISNSLENALEEAYQRALTIKKIEDEHFKGQKISFQNCDYGESVWAYFQSELKSNLRVIKVKINQFKTNKSIHTFLSSKSKNSHYNYNHSGDYNFEYEQEIILEKLNFIDQILDKYNADYYETSSVKIDSNSPNQNINNNPSLAKQKNIQKQDKNDNNFESSLETVSDKTSVLPRSFLRTIDRIKQEIDPKSSESEQDVLNRFRKSKYKTAISIKFLLLLIIVPLLVHNVAKIALGKVFIDPYFSRHEEIVFINQDLQEEALIELKNFEENLNLKVMLGIIPELSIEEKEHEIKAKAQELGEEYRRESANAIKNIFADVFSLIAFGIVIYFSKRELQILKSFIDETIYGLSDSAKAFLIILFTDMFVGFHSPHGWEVILESISRHFGLPENRDFNFLFIATFPVILDTVLKYWIFRYLNRISPSAVATYKNMNES</sequence>
<dbReference type="KEGG" id="can:Cyan10605_1575"/>
<evidence type="ECO:0000256" key="8">
    <source>
        <dbReference type="HAMAP-Rule" id="MF_01308"/>
    </source>
</evidence>
<keyword evidence="8" id="KW-0997">Cell inner membrane</keyword>
<keyword evidence="10" id="KW-1185">Reference proteome</keyword>
<evidence type="ECO:0000256" key="6">
    <source>
        <dbReference type="ARBA" id="ARBA00023065"/>
    </source>
</evidence>
<evidence type="ECO:0000313" key="10">
    <source>
        <dbReference type="Proteomes" id="UP000010480"/>
    </source>
</evidence>
<dbReference type="Proteomes" id="UP000010480">
    <property type="component" value="Chromosome"/>
</dbReference>
<dbReference type="RefSeq" id="WP_015219411.1">
    <property type="nucleotide sequence ID" value="NC_019776.1"/>
</dbReference>
<dbReference type="STRING" id="755178.Cyan10605_1575"/>
<name>K9Z3I5_CYAAP</name>
<dbReference type="HOGENOM" id="CLU_690401_0_0_3"/>
<protein>
    <recommendedName>
        <fullName evidence="8">Proton extrusion protein PxcA</fullName>
    </recommendedName>
</protein>
<feature type="transmembrane region" description="Helical" evidence="8">
    <location>
        <begin position="405"/>
        <end position="425"/>
    </location>
</feature>
<dbReference type="PANTHER" id="PTHR33650:SF2">
    <property type="entry name" value="CHLOROPLAST ENVELOPE MEMBRANE PROTEIN"/>
    <property type="match status" value="1"/>
</dbReference>
<gene>
    <name evidence="8" type="primary">pxcA</name>
    <name evidence="9" type="ordered locus">Cyan10605_1575</name>
</gene>
<organism evidence="9 10">
    <name type="scientific">Cyanobacterium aponinum (strain PCC 10605)</name>
    <dbReference type="NCBI Taxonomy" id="755178"/>
    <lineage>
        <taxon>Bacteria</taxon>
        <taxon>Bacillati</taxon>
        <taxon>Cyanobacteriota</taxon>
        <taxon>Cyanophyceae</taxon>
        <taxon>Oscillatoriophycideae</taxon>
        <taxon>Chroococcales</taxon>
        <taxon>Geminocystaceae</taxon>
        <taxon>Cyanobacterium</taxon>
    </lineage>
</organism>
<feature type="transmembrane region" description="Helical" evidence="8">
    <location>
        <begin position="326"/>
        <end position="343"/>
    </location>
</feature>
<evidence type="ECO:0000256" key="3">
    <source>
        <dbReference type="ARBA" id="ARBA00022692"/>
    </source>
</evidence>
<feature type="transmembrane region" description="Helical" evidence="8">
    <location>
        <begin position="364"/>
        <end position="385"/>
    </location>
</feature>
<evidence type="ECO:0000256" key="5">
    <source>
        <dbReference type="ARBA" id="ARBA00022989"/>
    </source>
</evidence>
<keyword evidence="8" id="KW-1003">Cell membrane</keyword>
<dbReference type="AlphaFoldDB" id="K9Z3I5"/>
<evidence type="ECO:0000256" key="2">
    <source>
        <dbReference type="ARBA" id="ARBA00022448"/>
    </source>
</evidence>
<dbReference type="GO" id="GO:0015078">
    <property type="term" value="F:proton transmembrane transporter activity"/>
    <property type="evidence" value="ECO:0007669"/>
    <property type="project" value="UniProtKB-UniRule"/>
</dbReference>
<keyword evidence="3 8" id="KW-0812">Transmembrane</keyword>
<dbReference type="EMBL" id="CP003947">
    <property type="protein sequence ID" value="AFZ53684.1"/>
    <property type="molecule type" value="Genomic_DNA"/>
</dbReference>
<dbReference type="Pfam" id="PF03040">
    <property type="entry name" value="CemA"/>
    <property type="match status" value="1"/>
</dbReference>
<dbReference type="GO" id="GO:0005886">
    <property type="term" value="C:plasma membrane"/>
    <property type="evidence" value="ECO:0007669"/>
    <property type="project" value="UniProtKB-SubCell"/>
</dbReference>
<dbReference type="NCBIfam" id="NF002703">
    <property type="entry name" value="PRK02507.1-1"/>
    <property type="match status" value="1"/>
</dbReference>
<dbReference type="HAMAP" id="MF_01308">
    <property type="entry name" value="CemA_PxcA"/>
    <property type="match status" value="1"/>
</dbReference>
<feature type="transmembrane region" description="Helical" evidence="8">
    <location>
        <begin position="223"/>
        <end position="242"/>
    </location>
</feature>
<comment type="subcellular location">
    <subcellularLocation>
        <location evidence="8">Cell inner membrane</location>
        <topology evidence="8">Multi-pass membrane protein</topology>
    </subcellularLocation>
    <subcellularLocation>
        <location evidence="1">Membrane</location>
        <topology evidence="1">Multi-pass membrane protein</topology>
    </subcellularLocation>
</comment>
<keyword evidence="4 8" id="KW-0375">Hydrogen ion transport</keyword>
<evidence type="ECO:0000256" key="7">
    <source>
        <dbReference type="ARBA" id="ARBA00023136"/>
    </source>
</evidence>
<dbReference type="OrthoDB" id="418298at2"/>
<keyword evidence="5 8" id="KW-1133">Transmembrane helix</keyword>
<dbReference type="InterPro" id="IPR004282">
    <property type="entry name" value="CemA"/>
</dbReference>
<comment type="similarity">
    <text evidence="8">Belongs to the CemA family.</text>
</comment>